<dbReference type="GO" id="GO:0008483">
    <property type="term" value="F:transaminase activity"/>
    <property type="evidence" value="ECO:0007669"/>
    <property type="project" value="UniProtKB-KW"/>
</dbReference>
<keyword evidence="2 5" id="KW-0032">Aminotransferase</keyword>
<name>A0A1J5HL18_9BACT</name>
<evidence type="ECO:0000313" key="7">
    <source>
        <dbReference type="EMBL" id="OIP85372.1"/>
    </source>
</evidence>
<dbReference type="InterPro" id="IPR015421">
    <property type="entry name" value="PyrdxlP-dep_Trfase_major"/>
</dbReference>
<dbReference type="CDD" id="cd00609">
    <property type="entry name" value="AAT_like"/>
    <property type="match status" value="1"/>
</dbReference>
<evidence type="ECO:0000256" key="5">
    <source>
        <dbReference type="RuleBase" id="RU000481"/>
    </source>
</evidence>
<dbReference type="PROSITE" id="PS00105">
    <property type="entry name" value="AA_TRANSFER_CLASS_1"/>
    <property type="match status" value="1"/>
</dbReference>
<evidence type="ECO:0000256" key="2">
    <source>
        <dbReference type="ARBA" id="ARBA00022576"/>
    </source>
</evidence>
<comment type="caution">
    <text evidence="7">The sequence shown here is derived from an EMBL/GenBank/DDBJ whole genome shotgun (WGS) entry which is preliminary data.</text>
</comment>
<dbReference type="Gene3D" id="3.90.1150.10">
    <property type="entry name" value="Aspartate Aminotransferase, domain 1"/>
    <property type="match status" value="1"/>
</dbReference>
<comment type="similarity">
    <text evidence="5">Belongs to the class-I pyridoxal-phosphate-dependent aminotransferase family.</text>
</comment>
<reference evidence="7 8" key="1">
    <citation type="journal article" date="2016" name="Environ. Microbiol.">
        <title>Genomic resolution of a cold subsurface aquifer community provides metabolic insights for novel microbes adapted to high CO concentrations.</title>
        <authorList>
            <person name="Probst A.J."/>
            <person name="Castelle C.J."/>
            <person name="Singh A."/>
            <person name="Brown C.T."/>
            <person name="Anantharaman K."/>
            <person name="Sharon I."/>
            <person name="Hug L.A."/>
            <person name="Burstein D."/>
            <person name="Emerson J.B."/>
            <person name="Thomas B.C."/>
            <person name="Banfield J.F."/>
        </authorList>
    </citation>
    <scope>NUCLEOTIDE SEQUENCE [LARGE SCALE GENOMIC DNA]</scope>
    <source>
        <strain evidence="7">CG2_30_33_16</strain>
    </source>
</reference>
<proteinExistence type="inferred from homology"/>
<dbReference type="EC" id="2.6.1.-" evidence="5"/>
<keyword evidence="3 5" id="KW-0808">Transferase</keyword>
<dbReference type="SUPFAM" id="SSF53383">
    <property type="entry name" value="PLP-dependent transferases"/>
    <property type="match status" value="1"/>
</dbReference>
<dbReference type="Gene3D" id="3.40.640.10">
    <property type="entry name" value="Type I PLP-dependent aspartate aminotransferase-like (Major domain)"/>
    <property type="match status" value="1"/>
</dbReference>
<feature type="domain" description="Aminotransferase class I/classII large" evidence="6">
    <location>
        <begin position="61"/>
        <end position="348"/>
    </location>
</feature>
<comment type="cofactor">
    <cofactor evidence="1 5">
        <name>pyridoxal 5'-phosphate</name>
        <dbReference type="ChEBI" id="CHEBI:597326"/>
    </cofactor>
</comment>
<dbReference type="PANTHER" id="PTHR42885:SF2">
    <property type="entry name" value="HISTIDINOL-PHOSPHATE AMINOTRANSFERASE"/>
    <property type="match status" value="1"/>
</dbReference>
<evidence type="ECO:0000256" key="4">
    <source>
        <dbReference type="ARBA" id="ARBA00022898"/>
    </source>
</evidence>
<protein>
    <recommendedName>
        <fullName evidence="5">Aminotransferase</fullName>
        <ecNumber evidence="5">2.6.1.-</ecNumber>
    </recommendedName>
</protein>
<evidence type="ECO:0000256" key="3">
    <source>
        <dbReference type="ARBA" id="ARBA00022679"/>
    </source>
</evidence>
<dbReference type="EMBL" id="MNZM01000028">
    <property type="protein sequence ID" value="OIP85372.1"/>
    <property type="molecule type" value="Genomic_DNA"/>
</dbReference>
<dbReference type="InterPro" id="IPR015424">
    <property type="entry name" value="PyrdxlP-dep_Trfase"/>
</dbReference>
<evidence type="ECO:0000259" key="6">
    <source>
        <dbReference type="Pfam" id="PF00155"/>
    </source>
</evidence>
<dbReference type="InterPro" id="IPR004839">
    <property type="entry name" value="Aminotransferase_I/II_large"/>
</dbReference>
<evidence type="ECO:0000256" key="1">
    <source>
        <dbReference type="ARBA" id="ARBA00001933"/>
    </source>
</evidence>
<dbReference type="AlphaFoldDB" id="A0A1J5HL18"/>
<dbReference type="Pfam" id="PF00155">
    <property type="entry name" value="Aminotran_1_2"/>
    <property type="match status" value="1"/>
</dbReference>
<sequence>MKNQPINKHIEQLNYIEYGGKNKFDKNYIDLQNDNSNYKNINNIFRGANVRNLFLYEYSQNKDLIEFIAKNENIPLENILLTAGADSALHHTAETFLGINKKSLIPIPSFPRYEFHTKVVGAKPIFLNLFGKNELDKLEFIKAKLNQKKVDLLFIASPNNPTGESFHYKDLNNFLSKINKTIIVIDQALAGYFNDSLSPLVLKFSHVVIIKSFSKLYNLPGLRIGYIIASESLIKFIKKTISPYELSTPSIEIVKSYLGNPFNVTFRKKEVHKSIEYIKKNLELNFSLTKGPFILIDGSKKIPFLYEKLLENKILTVNGKNFRGLEKKNTIRVILTNHQSVKELIKVINFLINLNL</sequence>
<evidence type="ECO:0000313" key="8">
    <source>
        <dbReference type="Proteomes" id="UP000183758"/>
    </source>
</evidence>
<dbReference type="Proteomes" id="UP000183758">
    <property type="component" value="Unassembled WGS sequence"/>
</dbReference>
<gene>
    <name evidence="7" type="ORF">AUK04_01225</name>
</gene>
<accession>A0A1J5HL18</accession>
<dbReference type="InterPro" id="IPR004838">
    <property type="entry name" value="NHTrfase_class1_PyrdxlP-BS"/>
</dbReference>
<organism evidence="7 8">
    <name type="scientific">Candidatus Roizmanbacteria bacterium CG2_30_33_16</name>
    <dbReference type="NCBI Taxonomy" id="1805340"/>
    <lineage>
        <taxon>Bacteria</taxon>
        <taxon>Candidatus Roizmaniibacteriota</taxon>
    </lineage>
</organism>
<keyword evidence="4" id="KW-0663">Pyridoxal phosphate</keyword>
<dbReference type="InterPro" id="IPR015422">
    <property type="entry name" value="PyrdxlP-dep_Trfase_small"/>
</dbReference>
<dbReference type="GO" id="GO:0030170">
    <property type="term" value="F:pyridoxal phosphate binding"/>
    <property type="evidence" value="ECO:0007669"/>
    <property type="project" value="InterPro"/>
</dbReference>
<dbReference type="PANTHER" id="PTHR42885">
    <property type="entry name" value="HISTIDINOL-PHOSPHATE AMINOTRANSFERASE-RELATED"/>
    <property type="match status" value="1"/>
</dbReference>